<proteinExistence type="predicted"/>
<sequence>MDNNTVFAGRVVLDASAVLNERQIGWAGRWSLMGDFVLCTQCLAAQSIGQAFDPFEHKADCVARHYGMRPRHELQRLMNQVPRLPTEPLH</sequence>
<dbReference type="EMBL" id="RBPL01000011">
    <property type="protein sequence ID" value="RMO02748.1"/>
    <property type="molecule type" value="Genomic_DNA"/>
</dbReference>
<reference evidence="1 2" key="1">
    <citation type="submission" date="2018-08" db="EMBL/GenBank/DDBJ databases">
        <title>Recombination of ecologically and evolutionarily significant loci maintains genetic cohesion in the Pseudomonas syringae species complex.</title>
        <authorList>
            <person name="Dillon M."/>
            <person name="Thakur S."/>
            <person name="Almeida R.N.D."/>
            <person name="Weir B.S."/>
            <person name="Guttman D.S."/>
        </authorList>
    </citation>
    <scope>NUCLEOTIDE SEQUENCE [LARGE SCALE GENOMIC DNA]</scope>
    <source>
        <strain evidence="1 2">1089_5</strain>
    </source>
</reference>
<name>A0A3M3S2I5_9PSED</name>
<protein>
    <submittedName>
        <fullName evidence="1">Uncharacterized protein</fullName>
    </submittedName>
</protein>
<comment type="caution">
    <text evidence="1">The sequence shown here is derived from an EMBL/GenBank/DDBJ whole genome shotgun (WGS) entry which is preliminary data.</text>
</comment>
<accession>A0A3M3S2I5</accession>
<dbReference type="Proteomes" id="UP000278062">
    <property type="component" value="Unassembled WGS sequence"/>
</dbReference>
<evidence type="ECO:0000313" key="1">
    <source>
        <dbReference type="EMBL" id="RMO02748.1"/>
    </source>
</evidence>
<organism evidence="1 2">
    <name type="scientific">Pseudomonas syringae pv. apii</name>
    <dbReference type="NCBI Taxonomy" id="81036"/>
    <lineage>
        <taxon>Bacteria</taxon>
        <taxon>Pseudomonadati</taxon>
        <taxon>Pseudomonadota</taxon>
        <taxon>Gammaproteobacteria</taxon>
        <taxon>Pseudomonadales</taxon>
        <taxon>Pseudomonadaceae</taxon>
        <taxon>Pseudomonas</taxon>
    </lineage>
</organism>
<gene>
    <name evidence="1" type="ORF">ALQ49_02402</name>
</gene>
<evidence type="ECO:0000313" key="2">
    <source>
        <dbReference type="Proteomes" id="UP000278062"/>
    </source>
</evidence>
<dbReference type="AlphaFoldDB" id="A0A3M3S2I5"/>
<dbReference type="RefSeq" id="WP_074844558.1">
    <property type="nucleotide sequence ID" value="NZ_RBPB01000314.1"/>
</dbReference>